<gene>
    <name evidence="1" type="ORF">MM415A03354_0012</name>
</gene>
<reference evidence="1" key="1">
    <citation type="submission" date="2020-03" db="EMBL/GenBank/DDBJ databases">
        <title>The deep terrestrial virosphere.</title>
        <authorList>
            <person name="Holmfeldt K."/>
            <person name="Nilsson E."/>
            <person name="Simone D."/>
            <person name="Lopez-Fernandez M."/>
            <person name="Wu X."/>
            <person name="de Brujin I."/>
            <person name="Lundin D."/>
            <person name="Andersson A."/>
            <person name="Bertilsson S."/>
            <person name="Dopson M."/>
        </authorList>
    </citation>
    <scope>NUCLEOTIDE SEQUENCE</scope>
    <source>
        <strain evidence="1">MM415A03354</strain>
    </source>
</reference>
<sequence length="72" mass="7963">MRKSIVSTIPGGWYGSDPGFNPHNPKTGHVAVNPDQAHYALDFLRHKRAIVNKITVVDEPGGHSLLITYDVR</sequence>
<protein>
    <submittedName>
        <fullName evidence="1">Uncharacterized protein</fullName>
    </submittedName>
</protein>
<proteinExistence type="predicted"/>
<evidence type="ECO:0000313" key="1">
    <source>
        <dbReference type="EMBL" id="QJA71162.1"/>
    </source>
</evidence>
<accession>A0A6M3JQ30</accession>
<dbReference type="AlphaFoldDB" id="A0A6M3JQ30"/>
<name>A0A6M3JQ30_9ZZZZ</name>
<dbReference type="EMBL" id="MT141850">
    <property type="protein sequence ID" value="QJA71162.1"/>
    <property type="molecule type" value="Genomic_DNA"/>
</dbReference>
<organism evidence="1">
    <name type="scientific">viral metagenome</name>
    <dbReference type="NCBI Taxonomy" id="1070528"/>
    <lineage>
        <taxon>unclassified sequences</taxon>
        <taxon>metagenomes</taxon>
        <taxon>organismal metagenomes</taxon>
    </lineage>
</organism>